<dbReference type="InterPro" id="IPR009057">
    <property type="entry name" value="Homeodomain-like_sf"/>
</dbReference>
<dbReference type="InterPro" id="IPR050109">
    <property type="entry name" value="HTH-type_TetR-like_transc_reg"/>
</dbReference>
<sequence length="234" mass="24752">MADGVRRRPAQRRSAERVERLLDACAELLAESGQHALTTREVARRAGVPIGTLYQFFEGKSGLLHELAMRQLAVLMARLRERLAAAPARTWADAAVLVYEESLALRRTVPGFFVADFRDPGPIDAGLLRRIDTEMAGRLHDLGTTEIGLPPLPDAERVLLVAITSADGLLRLAFQTDADGDPATIALGARLLRAYFADITGEAADISGEAADISGEAGDGAAGEPGGSGADPGE</sequence>
<accession>A0A7D3ZXB4</accession>
<dbReference type="Proteomes" id="UP000501240">
    <property type="component" value="Chromosome"/>
</dbReference>
<reference evidence="7 8" key="1">
    <citation type="submission" date="2020-05" db="EMBL/GenBank/DDBJ databases">
        <title>Actinomadura verrucosospora NRRL-B18236 (PFL_A860) Genome sequencing and assembly.</title>
        <authorList>
            <person name="Samborskyy M."/>
        </authorList>
    </citation>
    <scope>NUCLEOTIDE SEQUENCE [LARGE SCALE GENOMIC DNA]</scope>
    <source>
        <strain evidence="7 8">NRRL:B18236</strain>
    </source>
</reference>
<dbReference type="Pfam" id="PF00440">
    <property type="entry name" value="TetR_N"/>
    <property type="match status" value="1"/>
</dbReference>
<keyword evidence="3" id="KW-0804">Transcription</keyword>
<dbReference type="GO" id="GO:0003700">
    <property type="term" value="F:DNA-binding transcription factor activity"/>
    <property type="evidence" value="ECO:0007669"/>
    <property type="project" value="TreeGrafter"/>
</dbReference>
<keyword evidence="2 4" id="KW-0238">DNA-binding</keyword>
<evidence type="ECO:0000256" key="5">
    <source>
        <dbReference type="SAM" id="MobiDB-lite"/>
    </source>
</evidence>
<evidence type="ECO:0000256" key="4">
    <source>
        <dbReference type="PROSITE-ProRule" id="PRU00335"/>
    </source>
</evidence>
<organism evidence="7 8">
    <name type="scientific">Actinomadura verrucosospora</name>
    <dbReference type="NCBI Taxonomy" id="46165"/>
    <lineage>
        <taxon>Bacteria</taxon>
        <taxon>Bacillati</taxon>
        <taxon>Actinomycetota</taxon>
        <taxon>Actinomycetes</taxon>
        <taxon>Streptosporangiales</taxon>
        <taxon>Thermomonosporaceae</taxon>
        <taxon>Actinomadura</taxon>
    </lineage>
</organism>
<dbReference type="EMBL" id="CP053892">
    <property type="protein sequence ID" value="QKG21886.1"/>
    <property type="molecule type" value="Genomic_DNA"/>
</dbReference>
<keyword evidence="1" id="KW-0805">Transcription regulation</keyword>
<dbReference type="Gene3D" id="1.10.357.10">
    <property type="entry name" value="Tetracycline Repressor, domain 2"/>
    <property type="match status" value="1"/>
</dbReference>
<keyword evidence="8" id="KW-1185">Reference proteome</keyword>
<feature type="compositionally biased region" description="Gly residues" evidence="5">
    <location>
        <begin position="217"/>
        <end position="234"/>
    </location>
</feature>
<dbReference type="RefSeq" id="WP_173096090.1">
    <property type="nucleotide sequence ID" value="NZ_CP053892.1"/>
</dbReference>
<feature type="DNA-binding region" description="H-T-H motif" evidence="4">
    <location>
        <begin position="38"/>
        <end position="57"/>
    </location>
</feature>
<dbReference type="GO" id="GO:0000976">
    <property type="term" value="F:transcription cis-regulatory region binding"/>
    <property type="evidence" value="ECO:0007669"/>
    <property type="project" value="TreeGrafter"/>
</dbReference>
<evidence type="ECO:0000313" key="8">
    <source>
        <dbReference type="Proteomes" id="UP000501240"/>
    </source>
</evidence>
<dbReference type="PANTHER" id="PTHR30055">
    <property type="entry name" value="HTH-TYPE TRANSCRIPTIONAL REGULATOR RUTR"/>
    <property type="match status" value="1"/>
</dbReference>
<dbReference type="PANTHER" id="PTHR30055:SF151">
    <property type="entry name" value="TRANSCRIPTIONAL REGULATORY PROTEIN"/>
    <property type="match status" value="1"/>
</dbReference>
<proteinExistence type="predicted"/>
<feature type="domain" description="HTH tetR-type" evidence="6">
    <location>
        <begin position="15"/>
        <end position="75"/>
    </location>
</feature>
<dbReference type="InterPro" id="IPR001647">
    <property type="entry name" value="HTH_TetR"/>
</dbReference>
<evidence type="ECO:0000256" key="2">
    <source>
        <dbReference type="ARBA" id="ARBA00023125"/>
    </source>
</evidence>
<evidence type="ECO:0000256" key="3">
    <source>
        <dbReference type="ARBA" id="ARBA00023163"/>
    </source>
</evidence>
<protein>
    <submittedName>
        <fullName evidence="7">TetR-family transcriptional regulator</fullName>
    </submittedName>
</protein>
<evidence type="ECO:0000313" key="7">
    <source>
        <dbReference type="EMBL" id="QKG21886.1"/>
    </source>
</evidence>
<gene>
    <name evidence="7" type="ORF">ACTIVE_3524</name>
</gene>
<feature type="region of interest" description="Disordered" evidence="5">
    <location>
        <begin position="210"/>
        <end position="234"/>
    </location>
</feature>
<evidence type="ECO:0000256" key="1">
    <source>
        <dbReference type="ARBA" id="ARBA00023015"/>
    </source>
</evidence>
<evidence type="ECO:0000259" key="6">
    <source>
        <dbReference type="PROSITE" id="PS50977"/>
    </source>
</evidence>
<dbReference type="PRINTS" id="PR00455">
    <property type="entry name" value="HTHTETR"/>
</dbReference>
<dbReference type="PROSITE" id="PS50977">
    <property type="entry name" value="HTH_TETR_2"/>
    <property type="match status" value="1"/>
</dbReference>
<dbReference type="SUPFAM" id="SSF46689">
    <property type="entry name" value="Homeodomain-like"/>
    <property type="match status" value="1"/>
</dbReference>
<name>A0A7D3ZXB4_ACTVE</name>
<dbReference type="AlphaFoldDB" id="A0A7D3ZXB4"/>